<keyword evidence="1 2" id="KW-0195">Cyclin</keyword>
<evidence type="ECO:0000313" key="7">
    <source>
        <dbReference type="RefSeq" id="XP_005109163.1"/>
    </source>
</evidence>
<feature type="domain" description="Cyclin-like" evidence="4">
    <location>
        <begin position="56"/>
        <end position="158"/>
    </location>
</feature>
<evidence type="ECO:0000256" key="3">
    <source>
        <dbReference type="SAM" id="MobiDB-lite"/>
    </source>
</evidence>
<dbReference type="Gene3D" id="1.10.472.10">
    <property type="entry name" value="Cyclin-like"/>
    <property type="match status" value="2"/>
</dbReference>
<feature type="compositionally biased region" description="Basic residues" evidence="3">
    <location>
        <begin position="413"/>
        <end position="431"/>
    </location>
</feature>
<feature type="domain" description="Cyclin-like" evidence="4">
    <location>
        <begin position="171"/>
        <end position="255"/>
    </location>
</feature>
<feature type="compositionally biased region" description="Polar residues" evidence="3">
    <location>
        <begin position="293"/>
        <end position="315"/>
    </location>
</feature>
<feature type="region of interest" description="Disordered" evidence="3">
    <location>
        <begin position="278"/>
        <end position="535"/>
    </location>
</feature>
<dbReference type="GeneID" id="101855525"/>
<name>A0ABM0K5F0_APLCA</name>
<dbReference type="InterPro" id="IPR004367">
    <property type="entry name" value="Cyclin_C-dom"/>
</dbReference>
<feature type="compositionally biased region" description="Low complexity" evidence="3">
    <location>
        <begin position="367"/>
        <end position="377"/>
    </location>
</feature>
<dbReference type="Proteomes" id="UP000694888">
    <property type="component" value="Unplaced"/>
</dbReference>
<dbReference type="Pfam" id="PF21797">
    <property type="entry name" value="CycT2-like_C"/>
    <property type="match status" value="1"/>
</dbReference>
<organism evidence="6 7">
    <name type="scientific">Aplysia californica</name>
    <name type="common">California sea hare</name>
    <dbReference type="NCBI Taxonomy" id="6500"/>
    <lineage>
        <taxon>Eukaryota</taxon>
        <taxon>Metazoa</taxon>
        <taxon>Spiralia</taxon>
        <taxon>Lophotrochozoa</taxon>
        <taxon>Mollusca</taxon>
        <taxon>Gastropoda</taxon>
        <taxon>Heterobranchia</taxon>
        <taxon>Euthyneura</taxon>
        <taxon>Tectipleura</taxon>
        <taxon>Aplysiida</taxon>
        <taxon>Aplysioidea</taxon>
        <taxon>Aplysiidae</taxon>
        <taxon>Aplysia</taxon>
    </lineage>
</organism>
<feature type="compositionally biased region" description="Basic and acidic residues" evidence="3">
    <location>
        <begin position="318"/>
        <end position="340"/>
    </location>
</feature>
<dbReference type="PIRSF" id="PIRSF036580">
    <property type="entry name" value="Cyclin_L"/>
    <property type="match status" value="1"/>
</dbReference>
<dbReference type="SMART" id="SM01332">
    <property type="entry name" value="Cyclin_C"/>
    <property type="match status" value="1"/>
</dbReference>
<sequence length="535" mass="61983">MADGTPTTTTMKRDFSRVLITLDNVLIPNDKLSETPSMQDGLDKEVEIDLRILGCELIQTAGILLKLPQVAMATAQVVFQRFYFSKSFIKHNMEVVAMASIMLASKIEECPKRNRDVINVFHHVKQVRNKRNIHPLALDQHYINLKNQVIKAERRVLKELGFCVHVKHPHKIIVMYLEVLGSTGKRQLVQSAWNFMNDSLRSDVFMRFQPESIACACIYLAARQCQIPLPNSPPWFWLFRVTEDEIQQICLSILQLYARPKPNYESLERTVEELKKKQQAAKSKARGILSDVDTPNSSSRQNSPKVISPNPTSLLASIKKEKEKADADMAKRSDNSEHGSSKSGQGNDHQVLSGKKRSRDHSDGSDRSGASGSSGSHLSHRSRSPRSDSPSSKKRKRSPGNRKPKKLEAFGREKHKKKYRSRSRSRSHSHSPRSPVRSAKLSKKSRRDEYKDGRDYYKDNGRDYKEKDGFREKDYKDRDYYREKDHKDRGDYYKDRDYRDRRSYTPEKDRHRSRKHRSNGHRDSPIRDKIDKHRR</sequence>
<dbReference type="InterPro" id="IPR043198">
    <property type="entry name" value="Cyclin/Ssn8"/>
</dbReference>
<reference evidence="7" key="1">
    <citation type="submission" date="2025-08" db="UniProtKB">
        <authorList>
            <consortium name="RefSeq"/>
        </authorList>
    </citation>
    <scope>IDENTIFICATION</scope>
</reference>
<proteinExistence type="inferred from homology"/>
<evidence type="ECO:0000256" key="2">
    <source>
        <dbReference type="RuleBase" id="RU000383"/>
    </source>
</evidence>
<dbReference type="RefSeq" id="XP_005109163.1">
    <property type="nucleotide sequence ID" value="XM_005109106.3"/>
</dbReference>
<evidence type="ECO:0000259" key="5">
    <source>
        <dbReference type="SMART" id="SM01332"/>
    </source>
</evidence>
<feature type="compositionally biased region" description="Polar residues" evidence="3">
    <location>
        <begin position="341"/>
        <end position="350"/>
    </location>
</feature>
<comment type="similarity">
    <text evidence="2">Belongs to the cyclin family.</text>
</comment>
<dbReference type="InterPro" id="IPR036915">
    <property type="entry name" value="Cyclin-like_sf"/>
</dbReference>
<feature type="compositionally biased region" description="Basic and acidic residues" evidence="3">
    <location>
        <begin position="520"/>
        <end position="535"/>
    </location>
</feature>
<gene>
    <name evidence="7" type="primary">LOC101855525</name>
</gene>
<dbReference type="SUPFAM" id="SSF47954">
    <property type="entry name" value="Cyclin-like"/>
    <property type="match status" value="2"/>
</dbReference>
<feature type="compositionally biased region" description="Basic and acidic residues" evidence="3">
    <location>
        <begin position="446"/>
        <end position="510"/>
    </location>
</feature>
<feature type="compositionally biased region" description="Basic residues" evidence="3">
    <location>
        <begin position="392"/>
        <end position="405"/>
    </location>
</feature>
<feature type="domain" description="Cyclin C-terminal" evidence="5">
    <location>
        <begin position="167"/>
        <end position="291"/>
    </location>
</feature>
<dbReference type="Pfam" id="PF00134">
    <property type="entry name" value="Cyclin_N"/>
    <property type="match status" value="1"/>
</dbReference>
<accession>A0ABM0K5F0</accession>
<dbReference type="InterPro" id="IPR006671">
    <property type="entry name" value="Cyclin_N"/>
</dbReference>
<dbReference type="PANTHER" id="PTHR10026">
    <property type="entry name" value="CYCLIN"/>
    <property type="match status" value="1"/>
</dbReference>
<dbReference type="CDD" id="cd20589">
    <property type="entry name" value="CYCLIN_CCNL1_rpt1"/>
    <property type="match status" value="1"/>
</dbReference>
<evidence type="ECO:0000313" key="6">
    <source>
        <dbReference type="Proteomes" id="UP000694888"/>
    </source>
</evidence>
<evidence type="ECO:0000256" key="1">
    <source>
        <dbReference type="ARBA" id="ARBA00023127"/>
    </source>
</evidence>
<protein>
    <submittedName>
        <fullName evidence="7">Cyclin-L1</fullName>
    </submittedName>
</protein>
<keyword evidence="6" id="KW-1185">Reference proteome</keyword>
<dbReference type="SMART" id="SM00385">
    <property type="entry name" value="CYCLIN"/>
    <property type="match status" value="2"/>
</dbReference>
<evidence type="ECO:0000259" key="4">
    <source>
        <dbReference type="SMART" id="SM00385"/>
    </source>
</evidence>
<dbReference type="InterPro" id="IPR013763">
    <property type="entry name" value="Cyclin-like_dom"/>
</dbReference>